<evidence type="ECO:0000256" key="1">
    <source>
        <dbReference type="SAM" id="MobiDB-lite"/>
    </source>
</evidence>
<proteinExistence type="predicted"/>
<accession>A0A7W9SE07</accession>
<feature type="region of interest" description="Disordered" evidence="1">
    <location>
        <begin position="44"/>
        <end position="69"/>
    </location>
</feature>
<feature type="compositionally biased region" description="Polar residues" evidence="1">
    <location>
        <begin position="47"/>
        <end position="69"/>
    </location>
</feature>
<feature type="signal peptide" evidence="2">
    <location>
        <begin position="1"/>
        <end position="27"/>
    </location>
</feature>
<name>A0A7W9SE07_9FIRM</name>
<evidence type="ECO:0000256" key="2">
    <source>
        <dbReference type="SAM" id="SignalP"/>
    </source>
</evidence>
<organism evidence="3 4">
    <name type="scientific">Oribacterium sinus</name>
    <dbReference type="NCBI Taxonomy" id="237576"/>
    <lineage>
        <taxon>Bacteria</taxon>
        <taxon>Bacillati</taxon>
        <taxon>Bacillota</taxon>
        <taxon>Clostridia</taxon>
        <taxon>Lachnospirales</taxon>
        <taxon>Lachnospiraceae</taxon>
        <taxon>Oribacterium</taxon>
    </lineage>
</organism>
<evidence type="ECO:0008006" key="5">
    <source>
        <dbReference type="Google" id="ProtNLM"/>
    </source>
</evidence>
<gene>
    <name evidence="3" type="ORF">HNQ46_000381</name>
</gene>
<dbReference type="GeneID" id="85013947"/>
<dbReference type="RefSeq" id="WP_183682258.1">
    <property type="nucleotide sequence ID" value="NZ_JACHHH010000002.1"/>
</dbReference>
<dbReference type="EMBL" id="JACHHH010000002">
    <property type="protein sequence ID" value="MBB6040418.1"/>
    <property type="molecule type" value="Genomic_DNA"/>
</dbReference>
<protein>
    <recommendedName>
        <fullName evidence="5">Carbohydrate-binding domain-containing protein</fullName>
    </recommendedName>
</protein>
<dbReference type="Proteomes" id="UP000522163">
    <property type="component" value="Unassembled WGS sequence"/>
</dbReference>
<sequence length="526" mass="53847">MKKNKNKMSIWLAAMAMSMAIVGCSNAKTATTAAATTAQSTEAVATNTSTKTTASYSEEDLNTSYSDSDTTIELSSGNAKITGEGASYTDGNIVITKAGTYVFSGEFNGQIITEVGDEDLVHIVFNGVNITNTTSSVINAATGRKIVLTLVDGTTNTITDGTTYNYAEGEDEPDATLFVKQDLTINGNGTLNISSNYATALKAKDNLIILGGKLNIESVGKAIKGTDSVTIENADITINVEDDGITTDGALVINSGTIKMEKVGEGLEAVTIDINGGSIDIVASDDGINARGLIDDSASDEEKEAYGEENQADTYFRITGGTVNVTAGGDGIDSNGQVYIEGGTLNVSGPASGPDVALDFNGKATITGGTFISTGVQEMFESFDSSSPQNFINVFYSTAVSGGTEVKVTDKSGNVVLSYTPTNDFTAVILSSEKLVTGETYTVSAGSNSEEITISAGENTIGEQSSGMGFGGGNGTPPSGAPGENVGTPSGNGSMGQPPEKPTDANGNELAMPEPPSGQGSNSESN</sequence>
<evidence type="ECO:0000313" key="3">
    <source>
        <dbReference type="EMBL" id="MBB6040418.1"/>
    </source>
</evidence>
<dbReference type="AlphaFoldDB" id="A0A7W9SE07"/>
<feature type="chain" id="PRO_5038431307" description="Carbohydrate-binding domain-containing protein" evidence="2">
    <location>
        <begin position="28"/>
        <end position="526"/>
    </location>
</feature>
<keyword evidence="2" id="KW-0732">Signal</keyword>
<dbReference type="PROSITE" id="PS51257">
    <property type="entry name" value="PROKAR_LIPOPROTEIN"/>
    <property type="match status" value="1"/>
</dbReference>
<comment type="caution">
    <text evidence="3">The sequence shown here is derived from an EMBL/GenBank/DDBJ whole genome shotgun (WGS) entry which is preliminary data.</text>
</comment>
<dbReference type="InterPro" id="IPR025584">
    <property type="entry name" value="Cthe_2159"/>
</dbReference>
<reference evidence="3 4" key="1">
    <citation type="submission" date="2020-08" db="EMBL/GenBank/DDBJ databases">
        <title>Genomic Encyclopedia of Type Strains, Phase IV (KMG-IV): sequencing the most valuable type-strain genomes for metagenomic binning, comparative biology and taxonomic classification.</title>
        <authorList>
            <person name="Goeker M."/>
        </authorList>
    </citation>
    <scope>NUCLEOTIDE SEQUENCE [LARGE SCALE GENOMIC DNA]</scope>
    <source>
        <strain evidence="3 4">DSM 17245</strain>
    </source>
</reference>
<feature type="region of interest" description="Disordered" evidence="1">
    <location>
        <begin position="460"/>
        <end position="526"/>
    </location>
</feature>
<dbReference type="Pfam" id="PF14262">
    <property type="entry name" value="Cthe_2159"/>
    <property type="match status" value="1"/>
</dbReference>
<evidence type="ECO:0000313" key="4">
    <source>
        <dbReference type="Proteomes" id="UP000522163"/>
    </source>
</evidence>